<evidence type="ECO:0000313" key="2">
    <source>
        <dbReference type="EMBL" id="MEV8157672.1"/>
    </source>
</evidence>
<dbReference type="Pfam" id="PF00583">
    <property type="entry name" value="Acetyltransf_1"/>
    <property type="match status" value="1"/>
</dbReference>
<gene>
    <name evidence="2" type="ORF">AB0O96_05620</name>
</gene>
<dbReference type="Pfam" id="PF13312">
    <property type="entry name" value="DUF4081"/>
    <property type="match status" value="1"/>
</dbReference>
<sequence length="285" mass="31004">MIRRRDPRLLPPAAVGRGELDRLLDEHAVSSVFVAAHVERIRDGGSATPPVYGVRGPDGRLEGACWVGTNVVPIALDERGTDLVADLLLRGGPRFASVFGPAEPVLGLWDRVRENWPAPFDVRAHQPLLVMERDPAPALLGDTASRVRWAGPEEFDRVLPAAVAMFTEEVGYSPLTSGAEGYRRRVRSLLAEGRTAVLCDEDGTVVFKADVGSRHGRVCQIQGVWIHPRYRGRGLAVPCMAATVALARVRTPVVSLYVNSFNAPALATYRHVGFEQTGEFATVLL</sequence>
<dbReference type="EMBL" id="JBFBLL010000003">
    <property type="protein sequence ID" value="MEV8157672.1"/>
    <property type="molecule type" value="Genomic_DNA"/>
</dbReference>
<dbReference type="RefSeq" id="WP_363784309.1">
    <property type="nucleotide sequence ID" value="NZ_JBFBLL010000003.1"/>
</dbReference>
<dbReference type="EC" id="2.3.1.-" evidence="2"/>
<dbReference type="GO" id="GO:0016746">
    <property type="term" value="F:acyltransferase activity"/>
    <property type="evidence" value="ECO:0007669"/>
    <property type="project" value="UniProtKB-KW"/>
</dbReference>
<organism evidence="2 3">
    <name type="scientific">Kocuria salsicia</name>
    <dbReference type="NCBI Taxonomy" id="664639"/>
    <lineage>
        <taxon>Bacteria</taxon>
        <taxon>Bacillati</taxon>
        <taxon>Actinomycetota</taxon>
        <taxon>Actinomycetes</taxon>
        <taxon>Micrococcales</taxon>
        <taxon>Micrococcaceae</taxon>
        <taxon>Kocuria</taxon>
    </lineage>
</organism>
<protein>
    <submittedName>
        <fullName evidence="2">GNAT family N-acetyltransferase</fullName>
        <ecNumber evidence="2">2.3.1.-</ecNumber>
    </submittedName>
</protein>
<dbReference type="InterPro" id="IPR025289">
    <property type="entry name" value="DUF4081"/>
</dbReference>
<dbReference type="Gene3D" id="3.40.630.30">
    <property type="match status" value="1"/>
</dbReference>
<reference evidence="2 3" key="1">
    <citation type="submission" date="2024-06" db="EMBL/GenBank/DDBJ databases">
        <title>The Natural Products Discovery Center: Release of the First 8490 Sequenced Strains for Exploring Actinobacteria Biosynthetic Diversity.</title>
        <authorList>
            <person name="Kalkreuter E."/>
            <person name="Kautsar S.A."/>
            <person name="Yang D."/>
            <person name="Bader C.D."/>
            <person name="Teijaro C.N."/>
            <person name="Fluegel L."/>
            <person name="Davis C.M."/>
            <person name="Simpson J.R."/>
            <person name="Lauterbach L."/>
            <person name="Steele A.D."/>
            <person name="Gui C."/>
            <person name="Meng S."/>
            <person name="Li G."/>
            <person name="Viehrig K."/>
            <person name="Ye F."/>
            <person name="Su P."/>
            <person name="Kiefer A.F."/>
            <person name="Nichols A."/>
            <person name="Cepeda A.J."/>
            <person name="Yan W."/>
            <person name="Fan B."/>
            <person name="Jiang Y."/>
            <person name="Adhikari A."/>
            <person name="Zheng C.-J."/>
            <person name="Schuster L."/>
            <person name="Cowan T.M."/>
            <person name="Smanski M.J."/>
            <person name="Chevrette M.G."/>
            <person name="De Carvalho L.P.S."/>
            <person name="Shen B."/>
        </authorList>
    </citation>
    <scope>NUCLEOTIDE SEQUENCE [LARGE SCALE GENOMIC DNA]</scope>
    <source>
        <strain evidence="2 3">NPDC079179</strain>
    </source>
</reference>
<dbReference type="SUPFAM" id="SSF55729">
    <property type="entry name" value="Acyl-CoA N-acyltransferases (Nat)"/>
    <property type="match status" value="1"/>
</dbReference>
<name>A0ABV3KBA3_9MICC</name>
<dbReference type="PROSITE" id="PS51186">
    <property type="entry name" value="GNAT"/>
    <property type="match status" value="1"/>
</dbReference>
<dbReference type="Proteomes" id="UP001553031">
    <property type="component" value="Unassembled WGS sequence"/>
</dbReference>
<accession>A0ABV3KBA3</accession>
<evidence type="ECO:0000313" key="3">
    <source>
        <dbReference type="Proteomes" id="UP001553031"/>
    </source>
</evidence>
<evidence type="ECO:0000259" key="1">
    <source>
        <dbReference type="PROSITE" id="PS51186"/>
    </source>
</evidence>
<dbReference type="InterPro" id="IPR016181">
    <property type="entry name" value="Acyl_CoA_acyltransferase"/>
</dbReference>
<comment type="caution">
    <text evidence="2">The sequence shown here is derived from an EMBL/GenBank/DDBJ whole genome shotgun (WGS) entry which is preliminary data.</text>
</comment>
<keyword evidence="2" id="KW-0808">Transferase</keyword>
<dbReference type="InterPro" id="IPR000182">
    <property type="entry name" value="GNAT_dom"/>
</dbReference>
<proteinExistence type="predicted"/>
<feature type="domain" description="N-acetyltransferase" evidence="1">
    <location>
        <begin position="145"/>
        <end position="285"/>
    </location>
</feature>
<keyword evidence="3" id="KW-1185">Reference proteome</keyword>
<keyword evidence="2" id="KW-0012">Acyltransferase</keyword>